<feature type="chain" id="PRO_5040780633" evidence="1">
    <location>
        <begin position="32"/>
        <end position="218"/>
    </location>
</feature>
<dbReference type="InterPro" id="IPR053421">
    <property type="entry name" value="Esterase_Immunogenic_RsiV"/>
</dbReference>
<dbReference type="RefSeq" id="WP_264012992.1">
    <property type="nucleotide sequence ID" value="NZ_JACKSJ010000098.1"/>
</dbReference>
<accession>A0A9X3BMV2</accession>
<reference evidence="3" key="1">
    <citation type="submission" date="2020-07" db="EMBL/GenBank/DDBJ databases">
        <authorList>
            <person name="Pettersson B.M.F."/>
            <person name="Behra P.R.K."/>
            <person name="Ramesh M."/>
            <person name="Das S."/>
            <person name="Dasgupta S."/>
            <person name="Kirsebom L.A."/>
        </authorList>
    </citation>
    <scope>NUCLEOTIDE SEQUENCE</scope>
    <source>
        <strain evidence="3">DSM 44615</strain>
    </source>
</reference>
<proteinExistence type="predicted"/>
<name>A0A9X3BMV2_9MYCO</name>
<organism evidence="3 4">
    <name type="scientific">[Mycobacterium] manitobense</name>
    <dbReference type="NCBI Taxonomy" id="190147"/>
    <lineage>
        <taxon>Bacteria</taxon>
        <taxon>Bacillati</taxon>
        <taxon>Actinomycetota</taxon>
        <taxon>Actinomycetes</taxon>
        <taxon>Mycobacteriales</taxon>
        <taxon>Mycobacteriaceae</taxon>
        <taxon>Mycolicibacterium</taxon>
    </lineage>
</organism>
<feature type="domain" description="DUF3298" evidence="2">
    <location>
        <begin position="142"/>
        <end position="210"/>
    </location>
</feature>
<dbReference type="Gene3D" id="3.30.565.40">
    <property type="entry name" value="Fervidobacterium nodosum Rt17-B1 like"/>
    <property type="match status" value="1"/>
</dbReference>
<keyword evidence="1" id="KW-0732">Signal</keyword>
<comment type="caution">
    <text evidence="3">The sequence shown here is derived from an EMBL/GenBank/DDBJ whole genome shotgun (WGS) entry which is preliminary data.</text>
</comment>
<keyword evidence="4" id="KW-1185">Reference proteome</keyword>
<protein>
    <submittedName>
        <fullName evidence="3">DUF3298 domain-containing protein</fullName>
    </submittedName>
</protein>
<dbReference type="PROSITE" id="PS51257">
    <property type="entry name" value="PROKAR_LIPOPROTEIN"/>
    <property type="match status" value="1"/>
</dbReference>
<dbReference type="NCBIfam" id="NF043047">
    <property type="entry name" value="EstaseRv3036c"/>
    <property type="match status" value="1"/>
</dbReference>
<dbReference type="EMBL" id="JACKSJ010000098">
    <property type="protein sequence ID" value="MCV7170804.1"/>
    <property type="molecule type" value="Genomic_DNA"/>
</dbReference>
<dbReference type="InterPro" id="IPR037126">
    <property type="entry name" value="PdaC/RsiV-like_sf"/>
</dbReference>
<dbReference type="Pfam" id="PF11738">
    <property type="entry name" value="DUF3298"/>
    <property type="match status" value="1"/>
</dbReference>
<evidence type="ECO:0000313" key="4">
    <source>
        <dbReference type="Proteomes" id="UP001140293"/>
    </source>
</evidence>
<dbReference type="Proteomes" id="UP001140293">
    <property type="component" value="Unassembled WGS sequence"/>
</dbReference>
<gene>
    <name evidence="3" type="ORF">H7I41_12855</name>
</gene>
<reference evidence="3" key="2">
    <citation type="journal article" date="2022" name="BMC Genomics">
        <title>Comparative genome analysis of mycobacteria focusing on tRNA and non-coding RNA.</title>
        <authorList>
            <person name="Behra P.R.K."/>
            <person name="Pettersson B.M.F."/>
            <person name="Ramesh M."/>
            <person name="Das S."/>
            <person name="Dasgupta S."/>
            <person name="Kirsebom L.A."/>
        </authorList>
    </citation>
    <scope>NUCLEOTIDE SEQUENCE</scope>
    <source>
        <strain evidence="3">DSM 44615</strain>
    </source>
</reference>
<dbReference type="Gene3D" id="3.90.640.20">
    <property type="entry name" value="Heat-shock cognate protein, ATPase"/>
    <property type="match status" value="1"/>
</dbReference>
<evidence type="ECO:0000259" key="2">
    <source>
        <dbReference type="Pfam" id="PF11738"/>
    </source>
</evidence>
<dbReference type="InterPro" id="IPR021729">
    <property type="entry name" value="DUF3298"/>
</dbReference>
<evidence type="ECO:0000313" key="3">
    <source>
        <dbReference type="EMBL" id="MCV7170804.1"/>
    </source>
</evidence>
<dbReference type="AlphaFoldDB" id="A0A9X3BMV2"/>
<sequence>MTAFTKASAAAFVVLAAVLLAPTAAATSACADLGGAVDPSGTCRIHESTDGYRIDIAYPTGYPDEAPLAEYVDQSRDDFVDWIHEIDAPALKELDMIPHTYRSDSTESVVLTIGTNTGVRPVTTFRSFTYDVDRHTPITIDTLFRPDADPLTVLNPIVQRELTARDAMRKELTLDDYRTFALTDDTVTFFFPQGDLLPHVDGPLEVTVPRTELDSLLA</sequence>
<evidence type="ECO:0000256" key="1">
    <source>
        <dbReference type="SAM" id="SignalP"/>
    </source>
</evidence>
<feature type="signal peptide" evidence="1">
    <location>
        <begin position="1"/>
        <end position="31"/>
    </location>
</feature>